<reference evidence="2 3" key="1">
    <citation type="submission" date="2016-03" db="EMBL/GenBank/DDBJ databases">
        <authorList>
            <person name="Ploux O."/>
        </authorList>
    </citation>
    <scope>NUCLEOTIDE SEQUENCE [LARGE SCALE GENOMIC DNA]</scope>
    <source>
        <strain evidence="2 3">URUG2</strain>
    </source>
</reference>
<keyword evidence="3" id="KW-1185">Reference proteome</keyword>
<organism evidence="2 3">
    <name type="scientific">Ramularia collo-cygni</name>
    <dbReference type="NCBI Taxonomy" id="112498"/>
    <lineage>
        <taxon>Eukaryota</taxon>
        <taxon>Fungi</taxon>
        <taxon>Dikarya</taxon>
        <taxon>Ascomycota</taxon>
        <taxon>Pezizomycotina</taxon>
        <taxon>Dothideomycetes</taxon>
        <taxon>Dothideomycetidae</taxon>
        <taxon>Mycosphaerellales</taxon>
        <taxon>Mycosphaerellaceae</taxon>
        <taxon>Ramularia</taxon>
    </lineage>
</organism>
<dbReference type="GeneID" id="35605329"/>
<feature type="compositionally biased region" description="Basic and acidic residues" evidence="1">
    <location>
        <begin position="266"/>
        <end position="287"/>
    </location>
</feature>
<gene>
    <name evidence="2" type="ORF">RCC_10282</name>
</gene>
<name>A0A2D3V2R3_9PEZI</name>
<evidence type="ECO:0000313" key="2">
    <source>
        <dbReference type="EMBL" id="CZT24557.1"/>
    </source>
</evidence>
<dbReference type="AlphaFoldDB" id="A0A2D3V2R3"/>
<sequence length="296" mass="33854">MPKFLVPHKSGAHRIAAIALFRALLIQSRRVPLPESPTANAELQNVVRNRFKQARHVTSYRQLKATFEAGYEAVDHLDAAVAGSTHAQQIVADLLAKAPKSVKQPPRRHKAIDKKLLRRRELAERPPRINMFDRPLPLEQLSGERKVPVLFTANHIPILRFTKPQPSSLSGYITNRIVQRQKRHDRRQMLEEALVLAGEEDKWDSIVRQFAGIDARKSRDVTITPVRESLWRDPIVTALDVVRAALDGEKELNRIMAEKMQGVVDRETAMAEKEAREREMKGEEESIRPIVRHQKD</sequence>
<accession>A0A2D3V2R3</accession>
<dbReference type="STRING" id="112498.A0A2D3V2R3"/>
<feature type="region of interest" description="Disordered" evidence="1">
    <location>
        <begin position="266"/>
        <end position="296"/>
    </location>
</feature>
<dbReference type="OrthoDB" id="3925971at2759"/>
<proteinExistence type="predicted"/>
<dbReference type="Proteomes" id="UP000225277">
    <property type="component" value="Unassembled WGS sequence"/>
</dbReference>
<protein>
    <submittedName>
        <fullName evidence="2">Uncharacterized protein</fullName>
    </submittedName>
</protein>
<evidence type="ECO:0000313" key="3">
    <source>
        <dbReference type="Proteomes" id="UP000225277"/>
    </source>
</evidence>
<dbReference type="CDD" id="cd20273">
    <property type="entry name" value="Complex1_LYR_unchar"/>
    <property type="match status" value="1"/>
</dbReference>
<dbReference type="RefSeq" id="XP_023631281.1">
    <property type="nucleotide sequence ID" value="XM_023775513.1"/>
</dbReference>
<evidence type="ECO:0000256" key="1">
    <source>
        <dbReference type="SAM" id="MobiDB-lite"/>
    </source>
</evidence>
<dbReference type="EMBL" id="FJUY01000021">
    <property type="protein sequence ID" value="CZT24557.1"/>
    <property type="molecule type" value="Genomic_DNA"/>
</dbReference>
<dbReference type="InterPro" id="IPR046896">
    <property type="entry name" value="Cup1-like_N"/>
</dbReference>